<dbReference type="RefSeq" id="WP_145025492.1">
    <property type="nucleotide sequence ID" value="NZ_VLLN01000034.1"/>
</dbReference>
<name>A0A562V7P1_9BACT</name>
<comment type="caution">
    <text evidence="4">The sequence shown here is derived from an EMBL/GenBank/DDBJ whole genome shotgun (WGS) entry which is preliminary data.</text>
</comment>
<dbReference type="SMART" id="SM00116">
    <property type="entry name" value="CBS"/>
    <property type="match status" value="2"/>
</dbReference>
<sequence length="151" mass="16672">MLTAKDVMTKDVVTVNRLTTVRELAEIFAGRKISSVPVVDNAGNLVGIVSETDLIEQNRNLHIPTVVSIFDWVIYLESDKKFERELKKMTGQVVGDIYSQQVDTVVPDAPVSEVADLLASRRINAVPVVEEGKVVGIVARIDLIRTMIGNR</sequence>
<feature type="domain" description="CBS" evidence="3">
    <location>
        <begin position="98"/>
        <end position="151"/>
    </location>
</feature>
<dbReference type="PROSITE" id="PS51371">
    <property type="entry name" value="CBS"/>
    <property type="match status" value="2"/>
</dbReference>
<organism evidence="4 5">
    <name type="scientific">Geobacter argillaceus</name>
    <dbReference type="NCBI Taxonomy" id="345631"/>
    <lineage>
        <taxon>Bacteria</taxon>
        <taxon>Pseudomonadati</taxon>
        <taxon>Thermodesulfobacteriota</taxon>
        <taxon>Desulfuromonadia</taxon>
        <taxon>Geobacterales</taxon>
        <taxon>Geobacteraceae</taxon>
        <taxon>Geobacter</taxon>
    </lineage>
</organism>
<dbReference type="OrthoDB" id="9790355at2"/>
<evidence type="ECO:0000313" key="4">
    <source>
        <dbReference type="EMBL" id="TWJ13883.1"/>
    </source>
</evidence>
<dbReference type="PANTHER" id="PTHR43080">
    <property type="entry name" value="CBS DOMAIN-CONTAINING PROTEIN CBSX3, MITOCHONDRIAL"/>
    <property type="match status" value="1"/>
</dbReference>
<dbReference type="Proteomes" id="UP000319449">
    <property type="component" value="Unassembled WGS sequence"/>
</dbReference>
<evidence type="ECO:0000313" key="5">
    <source>
        <dbReference type="Proteomes" id="UP000319449"/>
    </source>
</evidence>
<dbReference type="InterPro" id="IPR046342">
    <property type="entry name" value="CBS_dom_sf"/>
</dbReference>
<keyword evidence="1 2" id="KW-0129">CBS domain</keyword>
<evidence type="ECO:0000259" key="3">
    <source>
        <dbReference type="PROSITE" id="PS51371"/>
    </source>
</evidence>
<dbReference type="CDD" id="cd04586">
    <property type="entry name" value="CBS_pair_BON_assoc"/>
    <property type="match status" value="1"/>
</dbReference>
<dbReference type="SUPFAM" id="SSF54631">
    <property type="entry name" value="CBS-domain pair"/>
    <property type="match status" value="1"/>
</dbReference>
<dbReference type="PANTHER" id="PTHR43080:SF26">
    <property type="entry name" value="REGULATORY PROTEIN"/>
    <property type="match status" value="1"/>
</dbReference>
<gene>
    <name evidence="4" type="ORF">JN12_03673</name>
</gene>
<dbReference type="InterPro" id="IPR000644">
    <property type="entry name" value="CBS_dom"/>
</dbReference>
<keyword evidence="5" id="KW-1185">Reference proteome</keyword>
<accession>A0A562V7P1</accession>
<dbReference type="EMBL" id="VLLN01000034">
    <property type="protein sequence ID" value="TWJ13883.1"/>
    <property type="molecule type" value="Genomic_DNA"/>
</dbReference>
<dbReference type="Gene3D" id="3.10.580.10">
    <property type="entry name" value="CBS-domain"/>
    <property type="match status" value="1"/>
</dbReference>
<feature type="domain" description="CBS" evidence="3">
    <location>
        <begin position="8"/>
        <end position="65"/>
    </location>
</feature>
<protein>
    <submittedName>
        <fullName evidence="4">CBS domain protein</fullName>
    </submittedName>
</protein>
<proteinExistence type="predicted"/>
<dbReference type="AlphaFoldDB" id="A0A562V7P1"/>
<dbReference type="Pfam" id="PF00571">
    <property type="entry name" value="CBS"/>
    <property type="match status" value="2"/>
</dbReference>
<dbReference type="InterPro" id="IPR051257">
    <property type="entry name" value="Diverse_CBS-Domain"/>
</dbReference>
<evidence type="ECO:0000256" key="2">
    <source>
        <dbReference type="PROSITE-ProRule" id="PRU00703"/>
    </source>
</evidence>
<reference evidence="4 5" key="1">
    <citation type="submission" date="2019-07" db="EMBL/GenBank/DDBJ databases">
        <title>Genomic Encyclopedia of Archaeal and Bacterial Type Strains, Phase II (KMG-II): from individual species to whole genera.</title>
        <authorList>
            <person name="Goeker M."/>
        </authorList>
    </citation>
    <scope>NUCLEOTIDE SEQUENCE [LARGE SCALE GENOMIC DNA]</scope>
    <source>
        <strain evidence="4 5">ATCC BAA-1139</strain>
    </source>
</reference>
<evidence type="ECO:0000256" key="1">
    <source>
        <dbReference type="ARBA" id="ARBA00023122"/>
    </source>
</evidence>